<proteinExistence type="predicted"/>
<evidence type="ECO:0000256" key="1">
    <source>
        <dbReference type="SAM" id="MobiDB-lite"/>
    </source>
</evidence>
<reference evidence="3" key="1">
    <citation type="submission" date="2019-11" db="EMBL/GenBank/DDBJ databases">
        <authorList>
            <person name="Liu Y."/>
            <person name="Hou J."/>
            <person name="Li T.-Q."/>
            <person name="Guan C.-H."/>
            <person name="Wu X."/>
            <person name="Wu H.-Z."/>
            <person name="Ling F."/>
            <person name="Zhang R."/>
            <person name="Shi X.-G."/>
            <person name="Ren J.-P."/>
            <person name="Chen E.-F."/>
            <person name="Sun J.-M."/>
        </authorList>
    </citation>
    <scope>NUCLEOTIDE SEQUENCE</scope>
    <source>
        <strain evidence="3">Adult_tree_wgs_1</strain>
        <tissue evidence="3">Leaves</tissue>
    </source>
</reference>
<evidence type="ECO:0008006" key="5">
    <source>
        <dbReference type="Google" id="ProtNLM"/>
    </source>
</evidence>
<evidence type="ECO:0000256" key="2">
    <source>
        <dbReference type="SAM" id="Phobius"/>
    </source>
</evidence>
<feature type="region of interest" description="Disordered" evidence="1">
    <location>
        <begin position="1"/>
        <end position="95"/>
    </location>
</feature>
<gene>
    <name evidence="3" type="ORF">RHSIM_Rhsim10G0116100</name>
</gene>
<feature type="compositionally biased region" description="Polar residues" evidence="1">
    <location>
        <begin position="43"/>
        <end position="52"/>
    </location>
</feature>
<keyword evidence="4" id="KW-1185">Reference proteome</keyword>
<dbReference type="Proteomes" id="UP000626092">
    <property type="component" value="Unassembled WGS sequence"/>
</dbReference>
<dbReference type="InterPro" id="IPR055276">
    <property type="entry name" value="NHL41-like"/>
</dbReference>
<sequence length="357" mass="38883">MSMSTSRHAKTDSESSLAPSSPPRSPRRPVYYVQSPSHDGEKTANSFHSTPALSPVGSPGRHSRDSSSTRFSGSLKPGGGSRKQPDGPGRNGKGAEKEWMDEFGAIEEEGLLDDDEARGGIPRRWYVLAFVLAFFALFAFFSLVLWGASRNQKPVVTMKSITFNGFVIQAGNDASGVATEMVTMNSTVKFVFQNTGTFFGVHVASAPMDIFYYELSLASGNVSPTNAILSLLALFAMSVDDHLDSHEMLIILSSFYLGLYMQVNNFYQSRKSQRTVSVTLLGNDIPLYGGGSDLGSKNNTPTAPVPLQLNFTVQARAYVLGKLVKPKFNKVVQCAVVMDPKKMYTAISFNKTSCTYQ</sequence>
<accession>A0A834GBP3</accession>
<keyword evidence="2" id="KW-1133">Transmembrane helix</keyword>
<keyword evidence="2" id="KW-0812">Transmembrane</keyword>
<organism evidence="3 4">
    <name type="scientific">Rhododendron simsii</name>
    <name type="common">Sims's rhododendron</name>
    <dbReference type="NCBI Taxonomy" id="118357"/>
    <lineage>
        <taxon>Eukaryota</taxon>
        <taxon>Viridiplantae</taxon>
        <taxon>Streptophyta</taxon>
        <taxon>Embryophyta</taxon>
        <taxon>Tracheophyta</taxon>
        <taxon>Spermatophyta</taxon>
        <taxon>Magnoliopsida</taxon>
        <taxon>eudicotyledons</taxon>
        <taxon>Gunneridae</taxon>
        <taxon>Pentapetalae</taxon>
        <taxon>asterids</taxon>
        <taxon>Ericales</taxon>
        <taxon>Ericaceae</taxon>
        <taxon>Ericoideae</taxon>
        <taxon>Rhodoreae</taxon>
        <taxon>Rhododendron</taxon>
    </lineage>
</organism>
<dbReference type="PANTHER" id="PTHR48436">
    <property type="entry name" value="2, PUTATIVE-RELATED"/>
    <property type="match status" value="1"/>
</dbReference>
<dbReference type="OrthoDB" id="903824at2759"/>
<evidence type="ECO:0000313" key="4">
    <source>
        <dbReference type="Proteomes" id="UP000626092"/>
    </source>
</evidence>
<dbReference type="AlphaFoldDB" id="A0A834GBP3"/>
<feature type="transmembrane region" description="Helical" evidence="2">
    <location>
        <begin position="125"/>
        <end position="148"/>
    </location>
</feature>
<evidence type="ECO:0000313" key="3">
    <source>
        <dbReference type="EMBL" id="KAF7130391.1"/>
    </source>
</evidence>
<dbReference type="PANTHER" id="PTHR48436:SF1">
    <property type="entry name" value="2, PUTATIVE-RELATED"/>
    <property type="match status" value="1"/>
</dbReference>
<name>A0A834GBP3_RHOSS</name>
<protein>
    <recommendedName>
        <fullName evidence="5">Late embryogenesis abundant protein LEA-2 subgroup domain-containing protein</fullName>
    </recommendedName>
</protein>
<keyword evidence="2" id="KW-0472">Membrane</keyword>
<comment type="caution">
    <text evidence="3">The sequence shown here is derived from an EMBL/GenBank/DDBJ whole genome shotgun (WGS) entry which is preliminary data.</text>
</comment>
<dbReference type="EMBL" id="WJXA01000010">
    <property type="protein sequence ID" value="KAF7130391.1"/>
    <property type="molecule type" value="Genomic_DNA"/>
</dbReference>